<feature type="signal peptide" evidence="2">
    <location>
        <begin position="1"/>
        <end position="25"/>
    </location>
</feature>
<accession>A0ABV2L178</accession>
<evidence type="ECO:0000313" key="3">
    <source>
        <dbReference type="EMBL" id="MET3691585.1"/>
    </source>
</evidence>
<protein>
    <submittedName>
        <fullName evidence="3">Uncharacterized protein</fullName>
    </submittedName>
</protein>
<sequence length="55" mass="5649">MSPVIHLSLAGLLMLAVAACSTAPAAPDLSAPPPRRLDAKTQLEYGAPPPPGPRY</sequence>
<evidence type="ECO:0000256" key="2">
    <source>
        <dbReference type="SAM" id="SignalP"/>
    </source>
</evidence>
<comment type="caution">
    <text evidence="3">The sequence shown here is derived from an EMBL/GenBank/DDBJ whole genome shotgun (WGS) entry which is preliminary data.</text>
</comment>
<feature type="chain" id="PRO_5046868667" evidence="2">
    <location>
        <begin position="26"/>
        <end position="55"/>
    </location>
</feature>
<feature type="region of interest" description="Disordered" evidence="1">
    <location>
        <begin position="24"/>
        <end position="55"/>
    </location>
</feature>
<proteinExistence type="predicted"/>
<keyword evidence="4" id="KW-1185">Reference proteome</keyword>
<evidence type="ECO:0000313" key="4">
    <source>
        <dbReference type="Proteomes" id="UP001549145"/>
    </source>
</evidence>
<gene>
    <name evidence="3" type="ORF">ABID43_001110</name>
</gene>
<dbReference type="EMBL" id="JBEPMM010000002">
    <property type="protein sequence ID" value="MET3691585.1"/>
    <property type="molecule type" value="Genomic_DNA"/>
</dbReference>
<dbReference type="RefSeq" id="WP_238280322.1">
    <property type="nucleotide sequence ID" value="NZ_BPQL01000084.1"/>
</dbReference>
<keyword evidence="2" id="KW-0732">Signal</keyword>
<name>A0ABV2L178_9HYPH</name>
<reference evidence="3 4" key="1">
    <citation type="submission" date="2024-06" db="EMBL/GenBank/DDBJ databases">
        <title>Genomic Encyclopedia of Type Strains, Phase IV (KMG-IV): sequencing the most valuable type-strain genomes for metagenomic binning, comparative biology and taxonomic classification.</title>
        <authorList>
            <person name="Goeker M."/>
        </authorList>
    </citation>
    <scope>NUCLEOTIDE SEQUENCE [LARGE SCALE GENOMIC DNA]</scope>
    <source>
        <strain evidence="3 4">DSM 21331</strain>
    </source>
</reference>
<dbReference type="Proteomes" id="UP001549145">
    <property type="component" value="Unassembled WGS sequence"/>
</dbReference>
<organism evidence="3 4">
    <name type="scientific">Methylobacterium goesingense</name>
    <dbReference type="NCBI Taxonomy" id="243690"/>
    <lineage>
        <taxon>Bacteria</taxon>
        <taxon>Pseudomonadati</taxon>
        <taxon>Pseudomonadota</taxon>
        <taxon>Alphaproteobacteria</taxon>
        <taxon>Hyphomicrobiales</taxon>
        <taxon>Methylobacteriaceae</taxon>
        <taxon>Methylobacterium</taxon>
    </lineage>
</organism>
<evidence type="ECO:0000256" key="1">
    <source>
        <dbReference type="SAM" id="MobiDB-lite"/>
    </source>
</evidence>